<dbReference type="InterPro" id="IPR032687">
    <property type="entry name" value="AraC-type_N"/>
</dbReference>
<evidence type="ECO:0000259" key="3">
    <source>
        <dbReference type="Pfam" id="PF12625"/>
    </source>
</evidence>
<dbReference type="GO" id="GO:0003700">
    <property type="term" value="F:DNA-binding transcription factor activity"/>
    <property type="evidence" value="ECO:0007669"/>
    <property type="project" value="TreeGrafter"/>
</dbReference>
<evidence type="ECO:0000313" key="4">
    <source>
        <dbReference type="EMBL" id="RMI31248.1"/>
    </source>
</evidence>
<dbReference type="Proteomes" id="UP000279275">
    <property type="component" value="Unassembled WGS sequence"/>
</dbReference>
<sequence>MRLDAVDNVHLTRYVLDTVGVAAAVRAKIIAQSDLPAWVLSTRHSALSSLHYLRLWELVEHELDDRLIAVRTAADYEPGQLGLHDHLMLTAPSLGAGLALTDRFVTLCSTNHVHTVHSDSDPAGYTTVDFELIRGEGRGGELAMQTALCGSLVKMRKATGQPVTPLAVHFRQSAPADRTEFIDLFGTDRIDFGMPSDRIVLRSADAALPMRRANAARNRLLQQRALRLGQLELVSWAGQVQQELAIMLTDEPVSIDAVARRLLTSRRTLQRHLASEGTSWRQEVERARRHRAAVAPRGITADERARRAGYSDSRSLRRAAARWRESAK</sequence>
<evidence type="ECO:0000313" key="5">
    <source>
        <dbReference type="Proteomes" id="UP000279275"/>
    </source>
</evidence>
<dbReference type="EMBL" id="RFFH01000007">
    <property type="protein sequence ID" value="RMI31248.1"/>
    <property type="molecule type" value="Genomic_DNA"/>
</dbReference>
<evidence type="ECO:0000256" key="2">
    <source>
        <dbReference type="SAM" id="MobiDB-lite"/>
    </source>
</evidence>
<dbReference type="AlphaFoldDB" id="A0A3M2L9J9"/>
<protein>
    <submittedName>
        <fullName evidence="4">AraC family transcriptional regulator</fullName>
    </submittedName>
</protein>
<dbReference type="PANTHER" id="PTHR47894">
    <property type="entry name" value="HTH-TYPE TRANSCRIPTIONAL REGULATOR GADX"/>
    <property type="match status" value="1"/>
</dbReference>
<organism evidence="4 5">
    <name type="scientific">Nocardia stercoris</name>
    <dbReference type="NCBI Taxonomy" id="2483361"/>
    <lineage>
        <taxon>Bacteria</taxon>
        <taxon>Bacillati</taxon>
        <taxon>Actinomycetota</taxon>
        <taxon>Actinomycetes</taxon>
        <taxon>Mycobacteriales</taxon>
        <taxon>Nocardiaceae</taxon>
        <taxon>Nocardia</taxon>
    </lineage>
</organism>
<name>A0A3M2L9J9_9NOCA</name>
<reference evidence="4 5" key="1">
    <citation type="submission" date="2018-10" db="EMBL/GenBank/DDBJ databases">
        <title>Isolation from cow dung.</title>
        <authorList>
            <person name="Ling L."/>
        </authorList>
    </citation>
    <scope>NUCLEOTIDE SEQUENCE [LARGE SCALE GENOMIC DNA]</scope>
    <source>
        <strain evidence="4 5">NEAU-LL90</strain>
    </source>
</reference>
<keyword evidence="5" id="KW-1185">Reference proteome</keyword>
<dbReference type="PANTHER" id="PTHR47894:SF1">
    <property type="entry name" value="HTH-TYPE TRANSCRIPTIONAL REGULATOR VQSM"/>
    <property type="match status" value="1"/>
</dbReference>
<dbReference type="RefSeq" id="WP_122189199.1">
    <property type="nucleotide sequence ID" value="NZ_RFFH01000007.1"/>
</dbReference>
<accession>A0A3M2L9J9</accession>
<feature type="domain" description="HTH-type transcriptional regulator AraC-type N-terminal" evidence="3">
    <location>
        <begin position="28"/>
        <end position="210"/>
    </location>
</feature>
<gene>
    <name evidence="4" type="ORF">EBN03_17905</name>
</gene>
<dbReference type="Gene3D" id="1.10.10.60">
    <property type="entry name" value="Homeodomain-like"/>
    <property type="match status" value="1"/>
</dbReference>
<dbReference type="GO" id="GO:0000976">
    <property type="term" value="F:transcription cis-regulatory region binding"/>
    <property type="evidence" value="ECO:0007669"/>
    <property type="project" value="TreeGrafter"/>
</dbReference>
<dbReference type="OrthoDB" id="5241536at2"/>
<dbReference type="Pfam" id="PF12625">
    <property type="entry name" value="Arabinose_bd"/>
    <property type="match status" value="1"/>
</dbReference>
<dbReference type="GO" id="GO:0005829">
    <property type="term" value="C:cytosol"/>
    <property type="evidence" value="ECO:0007669"/>
    <property type="project" value="TreeGrafter"/>
</dbReference>
<proteinExistence type="predicted"/>
<keyword evidence="1" id="KW-0238">DNA-binding</keyword>
<evidence type="ECO:0000256" key="1">
    <source>
        <dbReference type="ARBA" id="ARBA00023125"/>
    </source>
</evidence>
<feature type="region of interest" description="Disordered" evidence="2">
    <location>
        <begin position="291"/>
        <end position="312"/>
    </location>
</feature>
<comment type="caution">
    <text evidence="4">The sequence shown here is derived from an EMBL/GenBank/DDBJ whole genome shotgun (WGS) entry which is preliminary data.</text>
</comment>